<comment type="caution">
    <text evidence="3">The sequence shown here is derived from an EMBL/GenBank/DDBJ whole genome shotgun (WGS) entry which is preliminary data.</text>
</comment>
<evidence type="ECO:0000313" key="4">
    <source>
        <dbReference type="Proteomes" id="UP000601435"/>
    </source>
</evidence>
<accession>A0A812IP66</accession>
<feature type="coiled-coil region" evidence="1">
    <location>
        <begin position="253"/>
        <end position="287"/>
    </location>
</feature>
<feature type="region of interest" description="Disordered" evidence="2">
    <location>
        <begin position="550"/>
        <end position="721"/>
    </location>
</feature>
<dbReference type="AlphaFoldDB" id="A0A812IP66"/>
<keyword evidence="1" id="KW-0175">Coiled coil</keyword>
<dbReference type="EMBL" id="CAJNJA010001193">
    <property type="protein sequence ID" value="CAE7157760.1"/>
    <property type="molecule type" value="Genomic_DNA"/>
</dbReference>
<organism evidence="3 4">
    <name type="scientific">Symbiodinium necroappetens</name>
    <dbReference type="NCBI Taxonomy" id="1628268"/>
    <lineage>
        <taxon>Eukaryota</taxon>
        <taxon>Sar</taxon>
        <taxon>Alveolata</taxon>
        <taxon>Dinophyceae</taxon>
        <taxon>Suessiales</taxon>
        <taxon>Symbiodiniaceae</taxon>
        <taxon>Symbiodinium</taxon>
    </lineage>
</organism>
<sequence>MAARELPWEASLAWVPNYASVEEHADFARAKFEEDVSEGLMAKMSMGEFLERYGEHTAIAALAVIVEDEELDKKRIIHDATHGVRVNHRIKCRDKLRSPGAREKKHLLREHEEEGETAFSVVGDIAKAHRRYKHAAKEHGYLACQVDTKEQVPGDPASQTVYVNLVGTFGLSRASYWWTRIAACGLRPTYHLLGPDFPLDLLLYADDLEAMGNGPRGRRGTFSGDNSCNRKLDVAMENGGSIGKKKGLSLSSFEKRKRKLDELEQKKKALEEESAKKQKKAVELVESFVQNVPGQTKKADFIECPQRTSDSAQELQKKMGLALGRAIEHGEEQAKLRLFTLAKQRTTKPEVPKVKARPQVPTVLLEKMEKTSKKDDGGKKKDEGGKPTSSAAGPFWGRRGKTQPPEETPGKEWVERVYEEEWKAGRTKQSDEEYLSCKYHPLSPEWQEKVQKTLWNLAHRGFRVNQDGDQSPCQPYPWQLRSHREWTELNEDLQNRFGIRLIWRAQEKLRKFYPLRNIVIEKNKDERDEYSKYFPAISFVDYGAISSQIRNQNRKYADEKRKNPDLLPEIEPPAEEQEEGSVPYAASKKAAKPGSEAVNLEGDEKKPESKEKSSGKGHWEDRPRKDEKQEKQQDKDEQKEALRKKLEEHQKQKLRETFEKRLGKGSGTEASAGSAEKKGDPGPGPDVAGSDSTTEESEESSREDDPPVKVHSVIVETTDMS</sequence>
<evidence type="ECO:0000256" key="1">
    <source>
        <dbReference type="SAM" id="Coils"/>
    </source>
</evidence>
<gene>
    <name evidence="3" type="ORF">SNEC2469_LOCUS305</name>
</gene>
<protein>
    <submittedName>
        <fullName evidence="3">Uncharacterized protein</fullName>
    </submittedName>
</protein>
<feature type="compositionally biased region" description="Basic and acidic residues" evidence="2">
    <location>
        <begin position="555"/>
        <end position="564"/>
    </location>
</feature>
<proteinExistence type="predicted"/>
<evidence type="ECO:0000313" key="3">
    <source>
        <dbReference type="EMBL" id="CAE7157760.1"/>
    </source>
</evidence>
<dbReference type="OrthoDB" id="434775at2759"/>
<reference evidence="3" key="1">
    <citation type="submission" date="2021-02" db="EMBL/GenBank/DDBJ databases">
        <authorList>
            <person name="Dougan E. K."/>
            <person name="Rhodes N."/>
            <person name="Thang M."/>
            <person name="Chan C."/>
        </authorList>
    </citation>
    <scope>NUCLEOTIDE SEQUENCE</scope>
</reference>
<name>A0A812IP66_9DINO</name>
<keyword evidence="4" id="KW-1185">Reference proteome</keyword>
<feature type="region of interest" description="Disordered" evidence="2">
    <location>
        <begin position="346"/>
        <end position="413"/>
    </location>
</feature>
<feature type="compositionally biased region" description="Basic and acidic residues" evidence="2">
    <location>
        <begin position="699"/>
        <end position="708"/>
    </location>
</feature>
<feature type="compositionally biased region" description="Basic and acidic residues" evidence="2">
    <location>
        <begin position="366"/>
        <end position="385"/>
    </location>
</feature>
<evidence type="ECO:0000256" key="2">
    <source>
        <dbReference type="SAM" id="MobiDB-lite"/>
    </source>
</evidence>
<feature type="compositionally biased region" description="Basic and acidic residues" evidence="2">
    <location>
        <begin position="602"/>
        <end position="662"/>
    </location>
</feature>
<dbReference type="Proteomes" id="UP000601435">
    <property type="component" value="Unassembled WGS sequence"/>
</dbReference>